<dbReference type="GO" id="GO:0022857">
    <property type="term" value="F:transmembrane transporter activity"/>
    <property type="evidence" value="ECO:0007669"/>
    <property type="project" value="InterPro"/>
</dbReference>
<dbReference type="Gene3D" id="3.50.50.60">
    <property type="entry name" value="FAD/NAD(P)-binding domain"/>
    <property type="match status" value="2"/>
</dbReference>
<evidence type="ECO:0000256" key="10">
    <source>
        <dbReference type="ARBA" id="ARBA00023033"/>
    </source>
</evidence>
<dbReference type="InterPro" id="IPR020846">
    <property type="entry name" value="MFS_dom"/>
</dbReference>
<keyword evidence="16" id="KW-1185">Reference proteome</keyword>
<feature type="transmembrane region" description="Helical" evidence="13">
    <location>
        <begin position="436"/>
        <end position="454"/>
    </location>
</feature>
<dbReference type="FunFam" id="1.20.1250.20:FF:000171">
    <property type="entry name" value="MFS general substrate transporter"/>
    <property type="match status" value="1"/>
</dbReference>
<reference evidence="16" key="1">
    <citation type="submission" date="2018-05" db="EMBL/GenBank/DDBJ databases">
        <title>Draft genome sequence of Stemphylium lycopersici strain CIDEFI 213.</title>
        <authorList>
            <person name="Medina R."/>
            <person name="Franco M.E.E."/>
            <person name="Lucentini C.G."/>
            <person name="Saparrat M.C.N."/>
            <person name="Balatti P.A."/>
        </authorList>
    </citation>
    <scope>NUCLEOTIDE SEQUENCE [LARGE SCALE GENOMIC DNA]</scope>
    <source>
        <strain evidence="16">CIDEFI 213</strain>
    </source>
</reference>
<dbReference type="AlphaFoldDB" id="A0A364MZD6"/>
<protein>
    <submittedName>
        <fullName evidence="15">MFS general substrate transporter</fullName>
        <ecNumber evidence="15">1.14.13.8</ecNumber>
    </submittedName>
</protein>
<keyword evidence="9 15" id="KW-0560">Oxidoreductase</keyword>
<feature type="region of interest" description="Disordered" evidence="12">
    <location>
        <begin position="17"/>
        <end position="66"/>
    </location>
</feature>
<evidence type="ECO:0000256" key="12">
    <source>
        <dbReference type="SAM" id="MobiDB-lite"/>
    </source>
</evidence>
<evidence type="ECO:0000313" key="15">
    <source>
        <dbReference type="EMBL" id="RAR07794.1"/>
    </source>
</evidence>
<comment type="caution">
    <text evidence="15">The sequence shown here is derived from an EMBL/GenBank/DDBJ whole genome shotgun (WGS) entry which is preliminary data.</text>
</comment>
<dbReference type="SUPFAM" id="SSF51905">
    <property type="entry name" value="FAD/NAD(P)-binding domain"/>
    <property type="match status" value="1"/>
</dbReference>
<evidence type="ECO:0000256" key="6">
    <source>
        <dbReference type="ARBA" id="ARBA00022692"/>
    </source>
</evidence>
<feature type="transmembrane region" description="Helical" evidence="13">
    <location>
        <begin position="181"/>
        <end position="197"/>
    </location>
</feature>
<keyword evidence="7" id="KW-0274">FAD</keyword>
<dbReference type="PROSITE" id="PS50850">
    <property type="entry name" value="MFS"/>
    <property type="match status" value="1"/>
</dbReference>
<feature type="transmembrane region" description="Helical" evidence="13">
    <location>
        <begin position="282"/>
        <end position="305"/>
    </location>
</feature>
<dbReference type="Pfam" id="PF00743">
    <property type="entry name" value="FMO-like"/>
    <property type="match status" value="1"/>
</dbReference>
<dbReference type="InterPro" id="IPR036188">
    <property type="entry name" value="FAD/NAD-bd_sf"/>
</dbReference>
<evidence type="ECO:0000256" key="9">
    <source>
        <dbReference type="ARBA" id="ARBA00023002"/>
    </source>
</evidence>
<evidence type="ECO:0000256" key="4">
    <source>
        <dbReference type="ARBA" id="ARBA00022448"/>
    </source>
</evidence>
<dbReference type="SUPFAM" id="SSF103473">
    <property type="entry name" value="MFS general substrate transporter"/>
    <property type="match status" value="1"/>
</dbReference>
<gene>
    <name evidence="15" type="ORF">DDE83_006283</name>
</gene>
<evidence type="ECO:0000256" key="5">
    <source>
        <dbReference type="ARBA" id="ARBA00022630"/>
    </source>
</evidence>
<feature type="transmembrane region" description="Helical" evidence="13">
    <location>
        <begin position="203"/>
        <end position="227"/>
    </location>
</feature>
<evidence type="ECO:0000256" key="7">
    <source>
        <dbReference type="ARBA" id="ARBA00022827"/>
    </source>
</evidence>
<keyword evidence="4" id="KW-0813">Transport</keyword>
<name>A0A364MZD6_STELY</name>
<dbReference type="GO" id="GO:0004499">
    <property type="term" value="F:N,N-dimethylaniline monooxygenase activity"/>
    <property type="evidence" value="ECO:0007669"/>
    <property type="project" value="InterPro"/>
</dbReference>
<evidence type="ECO:0000313" key="16">
    <source>
        <dbReference type="Proteomes" id="UP000249619"/>
    </source>
</evidence>
<dbReference type="Pfam" id="PF07690">
    <property type="entry name" value="MFS_1"/>
    <property type="match status" value="1"/>
</dbReference>
<feature type="domain" description="Major facilitator superfamily (MFS) profile" evidence="14">
    <location>
        <begin position="116"/>
        <end position="573"/>
    </location>
</feature>
<keyword evidence="5" id="KW-0285">Flavoprotein</keyword>
<feature type="transmembrane region" description="Helical" evidence="13">
    <location>
        <begin position="489"/>
        <end position="508"/>
    </location>
</feature>
<dbReference type="Proteomes" id="UP000249619">
    <property type="component" value="Unassembled WGS sequence"/>
</dbReference>
<accession>A0A364MZD6</accession>
<dbReference type="GO" id="GO:0050660">
    <property type="term" value="F:flavin adenine dinucleotide binding"/>
    <property type="evidence" value="ECO:0007669"/>
    <property type="project" value="InterPro"/>
</dbReference>
<comment type="cofactor">
    <cofactor evidence="1">
        <name>FAD</name>
        <dbReference type="ChEBI" id="CHEBI:57692"/>
    </cofactor>
</comment>
<dbReference type="InterPro" id="IPR036259">
    <property type="entry name" value="MFS_trans_sf"/>
</dbReference>
<feature type="compositionally biased region" description="Polar residues" evidence="12">
    <location>
        <begin position="577"/>
        <end position="590"/>
    </location>
</feature>
<evidence type="ECO:0000256" key="2">
    <source>
        <dbReference type="ARBA" id="ARBA00004141"/>
    </source>
</evidence>
<feature type="transmembrane region" description="Helical" evidence="13">
    <location>
        <begin position="152"/>
        <end position="169"/>
    </location>
</feature>
<sequence length="1110" mass="122605">MARTIFMNPFKKHSVDDFPGVHVPLDESTHRGSIAPDHQRDSLTPSEKEAKDDKPTPPASDASSGVVNHGMTLAALKAEIESDIAASGNDTPYDRKSKIINKALTDMGMGRYQWRLFVLAGCGWTADNLWLQGVALTLPQLSAEFGVSDTEVRYTTLALFLGLCIGASFWGTASDIVGRRIAFNFTLFLAGVFGLAAGGGPNWIGTCALYACIGLGVGGNLPVDGALFLEFLPQASGNLLTLLSVFWPVGNLVASLLAWAFIPNFSCPSSTPIGECSMADNWGWRYLILSLGAITFAMFISRFFLFHLYESPKFLLSRGRQAEAVATVYGIAHCNKTHTWLTEDILNHIGGDQEVTAEDVKLSNVEIIKRSISRFSFSRFKILFQDKKIGATTALLWFQWTTIGMAYPLFNAFLPQYLANSGGEVQNDTNTVYRNYAITAIVGVPGSIFACFFVDMKYLGRKGTMAIATVITGIFVFLFTISGDADFQLAFTCLEAFFQNIMYGVLYAYTPEVFPAPIRGTGTGISSFLNRVAGLCAPIVAIYAGDSNPKAPIYASVPLVNLVMRLRLPRMDLSELSTTGNSAPVRTASSGKRAPGVASHDGGGETSEYACQQGANRPDMIDSYFDVLVIGSGLSGINSAYRIQESLPNAKFAVLEARHELGGTWSQFKYPGVRSDSDLHTLGFNFHPWRAKNPIASGESIMSYLQETAHKFDLDKKIRYNHKVMAADWRSDQQRWRVDVRVGNDVGREPRRVVYWTKWLIMGTGYYNYDEPLHANIPGIDNFQGKVVHPQFWPEDLDYKGKKMIVIGSGATTVTLLPALVDGGVGSVTQLQRSPSYVMSLAQDDAAWFEKYAPEWFILRYKRFMFTLIPILLYKLCIWFPFIASKLLVKKAAAELPPDFPVDPHFKPGYNPWQQRMCLCPDGDYFKAFSSGKAHIVTDTIKSVVSDGIELNSGEKLDADIIVTATGLNMRFLGGMEATVDGKKVDVSSQYMWRNSMLTSLPNLGNIIGYWNASWTLGSDTASRLFVRLIKHQQEHGYTSVMPVIDEKDKQKTVSASPLNSTYVKNAMKKMPNCADVGPWKPRDNWFADNWGVVMGSLEEGLKWDKVAVE</sequence>
<keyword evidence="8 13" id="KW-1133">Transmembrane helix</keyword>
<dbReference type="CDD" id="cd17316">
    <property type="entry name" value="MFS_SV2_like"/>
    <property type="match status" value="1"/>
</dbReference>
<dbReference type="EC" id="1.14.13.8" evidence="15"/>
<feature type="transmembrane region" description="Helical" evidence="13">
    <location>
        <begin position="239"/>
        <end position="262"/>
    </location>
</feature>
<dbReference type="GO" id="GO:0016020">
    <property type="term" value="C:membrane"/>
    <property type="evidence" value="ECO:0007669"/>
    <property type="project" value="UniProtKB-SubCell"/>
</dbReference>
<comment type="subcellular location">
    <subcellularLocation>
        <location evidence="2">Membrane</location>
        <topology evidence="2">Multi-pass membrane protein</topology>
    </subcellularLocation>
</comment>
<feature type="transmembrane region" description="Helical" evidence="13">
    <location>
        <begin position="389"/>
        <end position="410"/>
    </location>
</feature>
<dbReference type="PANTHER" id="PTHR43872">
    <property type="entry name" value="MONOOXYGENASE, PUTATIVE (AFU_ORTHOLOGUE AFUA_8G02570)-RELATED"/>
    <property type="match status" value="1"/>
</dbReference>
<evidence type="ECO:0000256" key="1">
    <source>
        <dbReference type="ARBA" id="ARBA00001974"/>
    </source>
</evidence>
<feature type="region of interest" description="Disordered" evidence="12">
    <location>
        <begin position="577"/>
        <end position="610"/>
    </location>
</feature>
<keyword evidence="10" id="KW-0503">Monooxygenase</keyword>
<dbReference type="InterPro" id="IPR011701">
    <property type="entry name" value="MFS"/>
</dbReference>
<dbReference type="InterPro" id="IPR051820">
    <property type="entry name" value="FAD-binding_MO"/>
</dbReference>
<feature type="transmembrane region" description="Helical" evidence="13">
    <location>
        <begin position="114"/>
        <end position="132"/>
    </location>
</feature>
<evidence type="ECO:0000256" key="11">
    <source>
        <dbReference type="ARBA" id="ARBA00023136"/>
    </source>
</evidence>
<proteinExistence type="inferred from homology"/>
<evidence type="ECO:0000256" key="8">
    <source>
        <dbReference type="ARBA" id="ARBA00022989"/>
    </source>
</evidence>
<dbReference type="GO" id="GO:0050661">
    <property type="term" value="F:NADP binding"/>
    <property type="evidence" value="ECO:0007669"/>
    <property type="project" value="InterPro"/>
</dbReference>
<feature type="compositionally biased region" description="Basic and acidic residues" evidence="12">
    <location>
        <begin position="37"/>
        <end position="55"/>
    </location>
</feature>
<evidence type="ECO:0000256" key="13">
    <source>
        <dbReference type="SAM" id="Phobius"/>
    </source>
</evidence>
<feature type="transmembrane region" description="Helical" evidence="13">
    <location>
        <begin position="466"/>
        <end position="483"/>
    </location>
</feature>
<organism evidence="15 16">
    <name type="scientific">Stemphylium lycopersici</name>
    <name type="common">Tomato gray leaf spot disease fungus</name>
    <name type="synonym">Thyrospora lycopersici</name>
    <dbReference type="NCBI Taxonomy" id="183478"/>
    <lineage>
        <taxon>Eukaryota</taxon>
        <taxon>Fungi</taxon>
        <taxon>Dikarya</taxon>
        <taxon>Ascomycota</taxon>
        <taxon>Pezizomycotina</taxon>
        <taxon>Dothideomycetes</taxon>
        <taxon>Pleosporomycetidae</taxon>
        <taxon>Pleosporales</taxon>
        <taxon>Pleosporineae</taxon>
        <taxon>Pleosporaceae</taxon>
        <taxon>Stemphylium</taxon>
    </lineage>
</organism>
<evidence type="ECO:0000256" key="3">
    <source>
        <dbReference type="ARBA" id="ARBA00008335"/>
    </source>
</evidence>
<comment type="similarity">
    <text evidence="3">Belongs to the major facilitator superfamily.</text>
</comment>
<feature type="transmembrane region" description="Helical" evidence="13">
    <location>
        <begin position="864"/>
        <end position="882"/>
    </location>
</feature>
<keyword evidence="11 13" id="KW-0472">Membrane</keyword>
<keyword evidence="6 13" id="KW-0812">Transmembrane</keyword>
<dbReference type="PANTHER" id="PTHR43872:SF1">
    <property type="entry name" value="MONOOXYGENASE, PUTATIVE (AFU_ORTHOLOGUE AFUA_8G02570)-RELATED"/>
    <property type="match status" value="1"/>
</dbReference>
<dbReference type="InterPro" id="IPR020946">
    <property type="entry name" value="Flavin_mOase-like"/>
</dbReference>
<dbReference type="Gene3D" id="1.20.1250.20">
    <property type="entry name" value="MFS general substrate transporter like domains"/>
    <property type="match status" value="1"/>
</dbReference>
<evidence type="ECO:0000259" key="14">
    <source>
        <dbReference type="PROSITE" id="PS50850"/>
    </source>
</evidence>
<dbReference type="EMBL" id="QGDH01000095">
    <property type="protein sequence ID" value="RAR07794.1"/>
    <property type="molecule type" value="Genomic_DNA"/>
</dbReference>